<protein>
    <submittedName>
        <fullName evidence="2">Pili assembly chaperone</fullName>
    </submittedName>
</protein>
<accession>A0A2N4UT55</accession>
<evidence type="ECO:0000313" key="3">
    <source>
        <dbReference type="Proteomes" id="UP000234420"/>
    </source>
</evidence>
<keyword evidence="1" id="KW-0472">Membrane</keyword>
<comment type="caution">
    <text evidence="2">The sequence shown here is derived from an EMBL/GenBank/DDBJ whole genome shotgun (WGS) entry which is preliminary data.</text>
</comment>
<evidence type="ECO:0000313" key="2">
    <source>
        <dbReference type="EMBL" id="PLC58199.1"/>
    </source>
</evidence>
<dbReference type="AlphaFoldDB" id="A0A2N4UT55"/>
<dbReference type="PROSITE" id="PS00409">
    <property type="entry name" value="PROKAR_NTER_METHYL"/>
    <property type="match status" value="1"/>
</dbReference>
<gene>
    <name evidence="2" type="ORF">CIK00_08605</name>
</gene>
<dbReference type="RefSeq" id="WP_101768487.1">
    <property type="nucleotide sequence ID" value="NZ_BPPU01000001.1"/>
</dbReference>
<reference evidence="2 3" key="1">
    <citation type="journal article" date="2018" name="Syst. Appl. Microbiol.">
        <title>Photobacterium carnosum sp. nov., isolated from spoiled modified atmosphere packaged poultry meat.</title>
        <authorList>
            <person name="Hilgarth M."/>
            <person name="Fuertes S."/>
            <person name="Ehrmann M."/>
            <person name="Vogel R.F."/>
        </authorList>
    </citation>
    <scope>NUCLEOTIDE SEQUENCE [LARGE SCALE GENOMIC DNA]</scope>
    <source>
        <strain evidence="2 3">TMW 2.2021</strain>
    </source>
</reference>
<sequence>MNLYRKAKGFTLIEGIITIVLLAIAMITLISFLFPQVERSAIPYYQARSAAMGEAILNQVLARQFDQHSDPNGDSVYRCGEMVPKSDAKGKRIDVFNTCTVPARFGPDSSEEATKPQFDNDVDDFIGCWGTAQQCPQTYTYNGKAYKKPTLASRRGNLVDLVPSLPDSDYNHIFATINVEVVGQSLKKVIVNVNAGRYGKYDYIAYKGNY</sequence>
<keyword evidence="3" id="KW-1185">Reference proteome</keyword>
<evidence type="ECO:0000256" key="1">
    <source>
        <dbReference type="SAM" id="Phobius"/>
    </source>
</evidence>
<keyword evidence="1" id="KW-1133">Transmembrane helix</keyword>
<dbReference type="InterPro" id="IPR012902">
    <property type="entry name" value="N_methyl_site"/>
</dbReference>
<feature type="transmembrane region" description="Helical" evidence="1">
    <location>
        <begin position="12"/>
        <end position="34"/>
    </location>
</feature>
<proteinExistence type="predicted"/>
<organism evidence="2 3">
    <name type="scientific">Photobacterium carnosum</name>
    <dbReference type="NCBI Taxonomy" id="2023717"/>
    <lineage>
        <taxon>Bacteria</taxon>
        <taxon>Pseudomonadati</taxon>
        <taxon>Pseudomonadota</taxon>
        <taxon>Gammaproteobacteria</taxon>
        <taxon>Vibrionales</taxon>
        <taxon>Vibrionaceae</taxon>
        <taxon>Photobacterium</taxon>
    </lineage>
</organism>
<name>A0A2N4UT55_9GAMM</name>
<dbReference type="EMBL" id="NPIB01000008">
    <property type="protein sequence ID" value="PLC58199.1"/>
    <property type="molecule type" value="Genomic_DNA"/>
</dbReference>
<dbReference type="Pfam" id="PF07963">
    <property type="entry name" value="N_methyl"/>
    <property type="match status" value="1"/>
</dbReference>
<dbReference type="Proteomes" id="UP000234420">
    <property type="component" value="Unassembled WGS sequence"/>
</dbReference>
<keyword evidence="1" id="KW-0812">Transmembrane</keyword>